<feature type="transmembrane region" description="Helical" evidence="8">
    <location>
        <begin position="648"/>
        <end position="667"/>
    </location>
</feature>
<sequence length="1039" mass="114011">MIPRIASAATAMLSILSLAPSVFAASSGSSSSSSSTESYIPYTASDGTTLYLANDRKPALYTGNFGDCLGGASAINVTRFDAAYYKDNMTVLFHLAGNTGLKNESLMMYIGVYAYGSSRFDLVFNPCQANIASLCPANSSVPIEAIGLIPVAQEDVANIPAIALTIPDFEGEAVLRIFANSTETEIGCFSAVVTNGNSFSQPASVGSILGIFTSVALLASFATAAYGEAVPTMRLHYAHSLSVGVVFAVFQHIFFTGALSLNWPSVLVAWWSNFAWAGGMIYSPTMQTSINHLIGNNVGNTSEVGAASTGSTQDTLAGGYDITQIYKRMLSYGANKIHTHPLMRDGASEIYRQPYGVRKRGVLQRSVEQSLQRRALENSTSGYRWYGKPVENGLPLPGNYSGFAGTLAEQNIRASNAFMTGFLWFLILLVLLVAALMAFKWILEGLAKVRWLKEGRFQYFRNHWLGYSAALALRICYLAFFLMMFLTIFQFTYTSSGGVKAIAALVFIIFLFGMMGLAIYACIYKASIDNEQHANGRQVERKMLLGKIPWFSVKKAAAPAEEQGIELEQRDSKKGLMKRPFRKRQQTHGSVTDVDGYLHSIHDNEEFTTRFGWLAARFRRTRWWFFTASLLYTFLEAVFLGGASGYPLAQVFGLLVIEVFAFAFIVWARPFEGQRLNLLVVYALGFSKVTSVALAAAFDTRWNLDRIITTVIGIVIIVIQGILTILTLIAIVVGAISSYMSVSRNHENFRPRKWVNLREKYFNHLDKAVNDLPPEPKSIPVKEVDEEPREPNFEMKGVRRMAKIEDEDEEFASELRLHDPTASYLSLEEQSPAPRQQGSRAGSIRSGINTPVGGSRNARAPSVYSMAGSSTLPFGARSHRPSWSTRDFEAWDGRTQTPVDMTRGTIDDSELSAPPAAAKGARTPSRSATMPSKLRDQVSNDSLRIGGDVSTRNSIGKVPAPVSRPRAGTYGSQRNSRVLFGENAEGSKSTDWLNELSYRQAGAGAEDASASARHSRVPLTPAQEQDEFVRLSPRPSRDQ</sequence>
<dbReference type="PANTHER" id="PTHR31145">
    <property type="entry name" value="INTEGRAL MEMBRANE PROTEIN (AFU_ORTHOLOGUE AFUA_7G01610)"/>
    <property type="match status" value="1"/>
</dbReference>
<feature type="transmembrane region" description="Helical" evidence="8">
    <location>
        <begin position="501"/>
        <end position="523"/>
    </location>
</feature>
<dbReference type="InterPro" id="IPR010308">
    <property type="entry name" value="TRP_C"/>
</dbReference>
<gene>
    <name evidence="11" type="ORF">LTR78_006948</name>
</gene>
<feature type="chain" id="PRO_5041939228" description="ML-like domain-containing protein" evidence="9">
    <location>
        <begin position="25"/>
        <end position="1039"/>
    </location>
</feature>
<evidence type="ECO:0000259" key="10">
    <source>
        <dbReference type="SMART" id="SM01320"/>
    </source>
</evidence>
<name>A0AAE0WJY9_9PEZI</name>
<feature type="transmembrane region" description="Helical" evidence="8">
    <location>
        <begin position="464"/>
        <end position="489"/>
    </location>
</feature>
<feature type="region of interest" description="Disordered" evidence="7">
    <location>
        <begin position="1001"/>
        <end position="1039"/>
    </location>
</feature>
<evidence type="ECO:0000256" key="4">
    <source>
        <dbReference type="ARBA" id="ARBA00022729"/>
    </source>
</evidence>
<keyword evidence="6 8" id="KW-0472">Membrane</keyword>
<evidence type="ECO:0000256" key="7">
    <source>
        <dbReference type="SAM" id="MobiDB-lite"/>
    </source>
</evidence>
<keyword evidence="5 8" id="KW-1133">Transmembrane helix</keyword>
<evidence type="ECO:0000256" key="8">
    <source>
        <dbReference type="SAM" id="Phobius"/>
    </source>
</evidence>
<evidence type="ECO:0000256" key="5">
    <source>
        <dbReference type="ARBA" id="ARBA00022989"/>
    </source>
</evidence>
<evidence type="ECO:0000256" key="1">
    <source>
        <dbReference type="ARBA" id="ARBA00004141"/>
    </source>
</evidence>
<evidence type="ECO:0000256" key="3">
    <source>
        <dbReference type="ARBA" id="ARBA00022692"/>
    </source>
</evidence>
<evidence type="ECO:0000256" key="2">
    <source>
        <dbReference type="ARBA" id="ARBA00010642"/>
    </source>
</evidence>
<proteinExistence type="inferred from homology"/>
<feature type="domain" description="ML-like" evidence="10">
    <location>
        <begin position="58"/>
        <end position="200"/>
    </location>
</feature>
<accession>A0AAE0WJY9</accession>
<dbReference type="GO" id="GO:0009272">
    <property type="term" value="P:fungal-type cell wall biogenesis"/>
    <property type="evidence" value="ECO:0007669"/>
    <property type="project" value="TreeGrafter"/>
</dbReference>
<evidence type="ECO:0000256" key="6">
    <source>
        <dbReference type="ARBA" id="ARBA00023136"/>
    </source>
</evidence>
<dbReference type="Pfam" id="PF14558">
    <property type="entry name" value="TRP_N"/>
    <property type="match status" value="1"/>
</dbReference>
<keyword evidence="12" id="KW-1185">Reference proteome</keyword>
<evidence type="ECO:0000313" key="11">
    <source>
        <dbReference type="EMBL" id="KAK3673108.1"/>
    </source>
</evidence>
<dbReference type="EMBL" id="JAUTXT010000027">
    <property type="protein sequence ID" value="KAK3673108.1"/>
    <property type="molecule type" value="Genomic_DNA"/>
</dbReference>
<feature type="region of interest" description="Disordered" evidence="7">
    <location>
        <begin position="897"/>
        <end position="976"/>
    </location>
</feature>
<feature type="signal peptide" evidence="9">
    <location>
        <begin position="1"/>
        <end position="24"/>
    </location>
</feature>
<keyword evidence="4 9" id="KW-0732">Signal</keyword>
<feature type="transmembrane region" description="Helical" evidence="8">
    <location>
        <begin position="710"/>
        <end position="736"/>
    </location>
</feature>
<feature type="transmembrane region" description="Helical" evidence="8">
    <location>
        <begin position="679"/>
        <end position="698"/>
    </location>
</feature>
<protein>
    <recommendedName>
        <fullName evidence="10">ML-like domain-containing protein</fullName>
    </recommendedName>
</protein>
<feature type="transmembrane region" description="Helical" evidence="8">
    <location>
        <begin position="623"/>
        <end position="642"/>
    </location>
</feature>
<feature type="transmembrane region" description="Helical" evidence="8">
    <location>
        <begin position="238"/>
        <end position="261"/>
    </location>
</feature>
<feature type="transmembrane region" description="Helical" evidence="8">
    <location>
        <begin position="422"/>
        <end position="443"/>
    </location>
</feature>
<evidence type="ECO:0000256" key="9">
    <source>
        <dbReference type="SAM" id="SignalP"/>
    </source>
</evidence>
<dbReference type="Proteomes" id="UP001274830">
    <property type="component" value="Unassembled WGS sequence"/>
</dbReference>
<feature type="region of interest" description="Disordered" evidence="7">
    <location>
        <begin position="825"/>
        <end position="860"/>
    </location>
</feature>
<dbReference type="GO" id="GO:0016020">
    <property type="term" value="C:membrane"/>
    <property type="evidence" value="ECO:0007669"/>
    <property type="project" value="UniProtKB-SubCell"/>
</dbReference>
<dbReference type="GO" id="GO:0055085">
    <property type="term" value="P:transmembrane transport"/>
    <property type="evidence" value="ECO:0007669"/>
    <property type="project" value="TreeGrafter"/>
</dbReference>
<dbReference type="SMART" id="SM01320">
    <property type="entry name" value="TRP_N"/>
    <property type="match status" value="1"/>
</dbReference>
<evidence type="ECO:0000313" key="12">
    <source>
        <dbReference type="Proteomes" id="UP001274830"/>
    </source>
</evidence>
<dbReference type="Pfam" id="PF06011">
    <property type="entry name" value="TRP"/>
    <property type="match status" value="1"/>
</dbReference>
<dbReference type="InterPro" id="IPR040241">
    <property type="entry name" value="TRP_Flc/Pkd2-like"/>
</dbReference>
<comment type="similarity">
    <text evidence="2">Belongs to the transient receptor potential (TRP) ion channel family.</text>
</comment>
<reference evidence="11" key="1">
    <citation type="submission" date="2023-07" db="EMBL/GenBank/DDBJ databases">
        <title>Black Yeasts Isolated from many extreme environments.</title>
        <authorList>
            <person name="Coleine C."/>
            <person name="Stajich J.E."/>
            <person name="Selbmann L."/>
        </authorList>
    </citation>
    <scope>NUCLEOTIDE SEQUENCE</scope>
    <source>
        <strain evidence="11">CCFEE 5485</strain>
    </source>
</reference>
<feature type="compositionally biased region" description="Low complexity" evidence="7">
    <location>
        <begin position="1001"/>
        <end position="1012"/>
    </location>
</feature>
<keyword evidence="3 8" id="KW-0812">Transmembrane</keyword>
<feature type="transmembrane region" description="Helical" evidence="8">
    <location>
        <begin position="205"/>
        <end position="226"/>
    </location>
</feature>
<organism evidence="11 12">
    <name type="scientific">Recurvomyces mirabilis</name>
    <dbReference type="NCBI Taxonomy" id="574656"/>
    <lineage>
        <taxon>Eukaryota</taxon>
        <taxon>Fungi</taxon>
        <taxon>Dikarya</taxon>
        <taxon>Ascomycota</taxon>
        <taxon>Pezizomycotina</taxon>
        <taxon>Dothideomycetes</taxon>
        <taxon>Dothideomycetidae</taxon>
        <taxon>Mycosphaerellales</taxon>
        <taxon>Teratosphaeriaceae</taxon>
        <taxon>Recurvomyces</taxon>
    </lineage>
</organism>
<comment type="caution">
    <text evidence="11">The sequence shown here is derived from an EMBL/GenBank/DDBJ whole genome shotgun (WGS) entry which is preliminary data.</text>
</comment>
<dbReference type="InterPro" id="IPR032800">
    <property type="entry name" value="TRP_N"/>
</dbReference>
<dbReference type="PANTHER" id="PTHR31145:SF7">
    <property type="entry name" value="TRP-LIKE ION CHANNEL"/>
    <property type="match status" value="1"/>
</dbReference>
<comment type="subcellular location">
    <subcellularLocation>
        <location evidence="1">Membrane</location>
        <topology evidence="1">Multi-pass membrane protein</topology>
    </subcellularLocation>
</comment>
<dbReference type="AlphaFoldDB" id="A0AAE0WJY9"/>